<reference evidence="1" key="2">
    <citation type="submission" date="2016-07" db="EMBL/GenBank/DDBJ databases">
        <authorList>
            <person name="Kauffman K."/>
            <person name="Arevalo P."/>
            <person name="Polz M.F."/>
        </authorList>
    </citation>
    <scope>NUCLEOTIDE SEQUENCE</scope>
    <source>
        <strain evidence="1">10N.261.52.F7</strain>
    </source>
</reference>
<reference key="1">
    <citation type="submission" date="2016-07" db="EMBL/GenBank/DDBJ databases">
        <title>Nontailed viruses are major unrecognized killers of bacteria in the ocean.</title>
        <authorList>
            <person name="Kauffman K."/>
            <person name="Hussain F."/>
            <person name="Yang J."/>
            <person name="Arevalo P."/>
            <person name="Brown J."/>
            <person name="Cutler M."/>
            <person name="Kelly L."/>
            <person name="Polz M.F."/>
        </authorList>
    </citation>
    <scope>NUCLEOTIDE SEQUENCE [LARGE SCALE GENOMIC DNA]</scope>
    <source>
        <strain>10N.261.52.F7</strain>
    </source>
</reference>
<dbReference type="Gene3D" id="3.40.1010.10">
    <property type="entry name" value="Cobalt-precorrin-4 Transmethylase, Domain 1"/>
    <property type="match status" value="1"/>
</dbReference>
<dbReference type="InterPro" id="IPR035996">
    <property type="entry name" value="4pyrrol_Methylase_sf"/>
</dbReference>
<organism evidence="1">
    <name type="scientific">Vibrio lentus</name>
    <dbReference type="NCBI Taxonomy" id="136468"/>
    <lineage>
        <taxon>Bacteria</taxon>
        <taxon>Pseudomonadati</taxon>
        <taxon>Pseudomonadota</taxon>
        <taxon>Gammaproteobacteria</taxon>
        <taxon>Vibrionales</taxon>
        <taxon>Vibrionaceae</taxon>
        <taxon>Vibrio</taxon>
    </lineage>
</organism>
<sequence length="365" mass="41526">MNKLNGIFKSLDSIKENYRLGLDYNGKHLSPIFCGFAIINDSFSMKLIQRTFREVTFISYNYIDCDEMKEYYVINFDSLPLHEPITVWIPYSSIRYQSESYKGLKRDNAHFGKIKKLSFVGITPKFGITQEAHSEIEKSDIIIAYDRFVSFLSEIGLDNKYIETFKYNGKDFNENIICASNILRNFSNDDSKKRAVVLCDGSPLIYDLDAGIDTNLYQVSFFSATPVGLKILASLYKDSCKKNIVYLSGSGYRSMEIIDKVRQIANMIKQGIVLTLVEGSCFDIEELVGMIGKYINVYGYVVSDYGMETESITHIKDGCFLTNGDVDDMKTNLTTLVLSNRQQYEQDSIYSDCPSENLGLLDKAI</sequence>
<dbReference type="EMBL" id="MCXM01000035">
    <property type="protein sequence ID" value="PMK43249.1"/>
    <property type="molecule type" value="Genomic_DNA"/>
</dbReference>
<accession>A0AB36XH10</accession>
<gene>
    <name evidence="1" type="ORF">BCT99_05280</name>
</gene>
<name>A0AB36XH10_9VIBR</name>
<reference evidence="1" key="3">
    <citation type="journal article" date="2018" name="Nature">
        <title>A major lineage of non-tailed dsDNA viruses as unrecognized killers of marine bacteria.</title>
        <authorList>
            <person name="Kauffman K.M."/>
            <person name="Hussain F.A."/>
            <person name="Yang J."/>
            <person name="Arevalo P."/>
            <person name="Brown J.M."/>
            <person name="Chang W.K."/>
            <person name="VanInsberghe D."/>
            <person name="Elsherbini J."/>
            <person name="Sharma R.S."/>
            <person name="Cutler M.B."/>
            <person name="Kelly L."/>
            <person name="Polz M.F."/>
        </authorList>
    </citation>
    <scope>NUCLEOTIDE SEQUENCE</scope>
    <source>
        <strain evidence="1">10N.261.52.F7</strain>
    </source>
</reference>
<dbReference type="GO" id="GO:0008168">
    <property type="term" value="F:methyltransferase activity"/>
    <property type="evidence" value="ECO:0007669"/>
    <property type="project" value="InterPro"/>
</dbReference>
<proteinExistence type="predicted"/>
<evidence type="ECO:0008006" key="2">
    <source>
        <dbReference type="Google" id="ProtNLM"/>
    </source>
</evidence>
<comment type="caution">
    <text evidence="1">The sequence shown here is derived from an EMBL/GenBank/DDBJ whole genome shotgun (WGS) entry which is preliminary data.</text>
</comment>
<dbReference type="AlphaFoldDB" id="A0AB36XH10"/>
<evidence type="ECO:0000313" key="1">
    <source>
        <dbReference type="EMBL" id="PMK43249.1"/>
    </source>
</evidence>
<protein>
    <recommendedName>
        <fullName evidence="2">DUF115 domain-containing protein</fullName>
    </recommendedName>
</protein>
<dbReference type="SUPFAM" id="SSF53790">
    <property type="entry name" value="Tetrapyrrole methylase"/>
    <property type="match status" value="1"/>
</dbReference>
<dbReference type="InterPro" id="IPR014777">
    <property type="entry name" value="4pyrrole_Mease_sub1"/>
</dbReference>